<dbReference type="InParanoid" id="A0A0C3E219"/>
<reference evidence="2 3" key="1">
    <citation type="submission" date="2014-04" db="EMBL/GenBank/DDBJ databases">
        <authorList>
            <consortium name="DOE Joint Genome Institute"/>
            <person name="Kuo A."/>
            <person name="Kohler A."/>
            <person name="Nagy L.G."/>
            <person name="Floudas D."/>
            <person name="Copeland A."/>
            <person name="Barry K.W."/>
            <person name="Cichocki N."/>
            <person name="Veneault-Fourrey C."/>
            <person name="LaButti K."/>
            <person name="Lindquist E.A."/>
            <person name="Lipzen A."/>
            <person name="Lundell T."/>
            <person name="Morin E."/>
            <person name="Murat C."/>
            <person name="Sun H."/>
            <person name="Tunlid A."/>
            <person name="Henrissat B."/>
            <person name="Grigoriev I.V."/>
            <person name="Hibbett D.S."/>
            <person name="Martin F."/>
            <person name="Nordberg H.P."/>
            <person name="Cantor M.N."/>
            <person name="Hua S.X."/>
        </authorList>
    </citation>
    <scope>NUCLEOTIDE SEQUENCE [LARGE SCALE GENOMIC DNA]</scope>
    <source>
        <strain evidence="2 3">Foug A</strain>
    </source>
</reference>
<protein>
    <submittedName>
        <fullName evidence="2">Uncharacterized protein</fullName>
    </submittedName>
</protein>
<evidence type="ECO:0000313" key="3">
    <source>
        <dbReference type="Proteomes" id="UP000053989"/>
    </source>
</evidence>
<dbReference type="EMBL" id="KN822045">
    <property type="protein sequence ID" value="KIM62091.1"/>
    <property type="molecule type" value="Genomic_DNA"/>
</dbReference>
<dbReference type="Proteomes" id="UP000053989">
    <property type="component" value="Unassembled WGS sequence"/>
</dbReference>
<organism evidence="2 3">
    <name type="scientific">Scleroderma citrinum Foug A</name>
    <dbReference type="NCBI Taxonomy" id="1036808"/>
    <lineage>
        <taxon>Eukaryota</taxon>
        <taxon>Fungi</taxon>
        <taxon>Dikarya</taxon>
        <taxon>Basidiomycota</taxon>
        <taxon>Agaricomycotina</taxon>
        <taxon>Agaricomycetes</taxon>
        <taxon>Agaricomycetidae</taxon>
        <taxon>Boletales</taxon>
        <taxon>Sclerodermatineae</taxon>
        <taxon>Sclerodermataceae</taxon>
        <taxon>Scleroderma</taxon>
    </lineage>
</organism>
<name>A0A0C3E219_9AGAM</name>
<proteinExistence type="predicted"/>
<sequence>MGNPVVGLRAAIDSSTSSLSSLSTDRSTGSSQSITKSKPTLSTQQHICNVLETLREGRLPPVDLHLKVLNPVCWPS</sequence>
<keyword evidence="3" id="KW-1185">Reference proteome</keyword>
<evidence type="ECO:0000313" key="2">
    <source>
        <dbReference type="EMBL" id="KIM62091.1"/>
    </source>
</evidence>
<evidence type="ECO:0000256" key="1">
    <source>
        <dbReference type="SAM" id="MobiDB-lite"/>
    </source>
</evidence>
<reference evidence="3" key="2">
    <citation type="submission" date="2015-01" db="EMBL/GenBank/DDBJ databases">
        <title>Evolutionary Origins and Diversification of the Mycorrhizal Mutualists.</title>
        <authorList>
            <consortium name="DOE Joint Genome Institute"/>
            <consortium name="Mycorrhizal Genomics Consortium"/>
            <person name="Kohler A."/>
            <person name="Kuo A."/>
            <person name="Nagy L.G."/>
            <person name="Floudas D."/>
            <person name="Copeland A."/>
            <person name="Barry K.W."/>
            <person name="Cichocki N."/>
            <person name="Veneault-Fourrey C."/>
            <person name="LaButti K."/>
            <person name="Lindquist E.A."/>
            <person name="Lipzen A."/>
            <person name="Lundell T."/>
            <person name="Morin E."/>
            <person name="Murat C."/>
            <person name="Riley R."/>
            <person name="Ohm R."/>
            <person name="Sun H."/>
            <person name="Tunlid A."/>
            <person name="Henrissat B."/>
            <person name="Grigoriev I.V."/>
            <person name="Hibbett D.S."/>
            <person name="Martin F."/>
        </authorList>
    </citation>
    <scope>NUCLEOTIDE SEQUENCE [LARGE SCALE GENOMIC DNA]</scope>
    <source>
        <strain evidence="3">Foug A</strain>
    </source>
</reference>
<feature type="region of interest" description="Disordered" evidence="1">
    <location>
        <begin position="13"/>
        <end position="42"/>
    </location>
</feature>
<dbReference type="AlphaFoldDB" id="A0A0C3E219"/>
<accession>A0A0C3E219</accession>
<feature type="compositionally biased region" description="Low complexity" evidence="1">
    <location>
        <begin position="14"/>
        <end position="33"/>
    </location>
</feature>
<gene>
    <name evidence="2" type="ORF">SCLCIDRAFT_846059</name>
</gene>
<dbReference type="HOGENOM" id="CLU_2655925_0_0_1"/>